<dbReference type="PANTHER" id="PTHR42718:SF48">
    <property type="entry name" value="CONSERVED TWO-DOMAIN MEMBRANE PROTEIN-RELATED"/>
    <property type="match status" value="1"/>
</dbReference>
<dbReference type="SUPFAM" id="SSF103473">
    <property type="entry name" value="MFS general substrate transporter"/>
    <property type="match status" value="1"/>
</dbReference>
<feature type="transmembrane region" description="Helical" evidence="6">
    <location>
        <begin position="427"/>
        <end position="446"/>
    </location>
</feature>
<reference evidence="8 9" key="1">
    <citation type="submission" date="2018-07" db="EMBL/GenBank/DDBJ databases">
        <title>Genome sequencing of rice bacterial endophytes.</title>
        <authorList>
            <person name="Venturi V."/>
        </authorList>
    </citation>
    <scope>NUCLEOTIDE SEQUENCE [LARGE SCALE GENOMIC DNA]</scope>
    <source>
        <strain evidence="8 9">AG1002</strain>
    </source>
</reference>
<feature type="transmembrane region" description="Helical" evidence="6">
    <location>
        <begin position="133"/>
        <end position="152"/>
    </location>
</feature>
<evidence type="ECO:0000256" key="2">
    <source>
        <dbReference type="ARBA" id="ARBA00022692"/>
    </source>
</evidence>
<dbReference type="Proteomes" id="UP000256988">
    <property type="component" value="Unassembled WGS sequence"/>
</dbReference>
<protein>
    <submittedName>
        <fullName evidence="8">EmrB/QacA subfamily drug resistance transporter</fullName>
    </submittedName>
</protein>
<accession>A0A3D9E7C9</accession>
<dbReference type="Gene3D" id="1.20.1720.10">
    <property type="entry name" value="Multidrug resistance protein D"/>
    <property type="match status" value="1"/>
</dbReference>
<evidence type="ECO:0000256" key="6">
    <source>
        <dbReference type="SAM" id="Phobius"/>
    </source>
</evidence>
<sequence length="499" mass="52185">MTHLDSTRTDVPQAPGENAPTGVAAGTPSPWPVFWVAAIAVFLVAMDGTMLFAAFSALRAGFPDATPADLSWVLNAYTVVYAAMLIPSGGLADRHGRKKVFLAGVWLFVGASVACGLAGTVEWLVTARVAQAIGAALLTPASLSLVLAAFPITKRAVAVSLWGAVGGLAAAIGPSLGSFVVASLGWQWAFYLNVPLGVFALWRGTRLLTETKQQTEGRPLDLVGMGLLVIGIGALALSLVQSDSPAWSQQALLGALGIGLACLVGFVVWARSAAAPLVDLRLFHNRTYSYVNLATLSFGIAFSMMFFAFFFYMSAIWKYPLPLAGLAMMPGPLLVVPTVALSGRVASRYGHRPLLLIECLVYAMSGLWFLLVPGLEPAYLTQWLPGMVLSGVGVGLVMPSLAGAAVSRLSADHYAVGGAINQAIRQIGSVMGVALTVLLLGSPSLQRADFDPVYLCHIALALLTAALCLPVNTLPGASSFRAANASKNTLAEGRSEDFP</sequence>
<dbReference type="InterPro" id="IPR036259">
    <property type="entry name" value="MFS_trans_sf"/>
</dbReference>
<feature type="region of interest" description="Disordered" evidence="5">
    <location>
        <begin position="1"/>
        <end position="23"/>
    </location>
</feature>
<dbReference type="Pfam" id="PF07690">
    <property type="entry name" value="MFS_1"/>
    <property type="match status" value="1"/>
</dbReference>
<feature type="transmembrane region" description="Helical" evidence="6">
    <location>
        <begin position="220"/>
        <end position="239"/>
    </location>
</feature>
<dbReference type="AlphaFoldDB" id="A0A3D9E7C9"/>
<feature type="transmembrane region" description="Helical" evidence="6">
    <location>
        <begin position="33"/>
        <end position="58"/>
    </location>
</feature>
<evidence type="ECO:0000256" key="4">
    <source>
        <dbReference type="ARBA" id="ARBA00023136"/>
    </source>
</evidence>
<dbReference type="RefSeq" id="WP_258874383.1">
    <property type="nucleotide sequence ID" value="NZ_QRDL01000010.1"/>
</dbReference>
<feature type="transmembrane region" description="Helical" evidence="6">
    <location>
        <begin position="383"/>
        <end position="406"/>
    </location>
</feature>
<dbReference type="Gene3D" id="1.20.1250.20">
    <property type="entry name" value="MFS general substrate transporter like domains"/>
    <property type="match status" value="1"/>
</dbReference>
<comment type="subcellular location">
    <subcellularLocation>
        <location evidence="1">Membrane</location>
        <topology evidence="1">Multi-pass membrane protein</topology>
    </subcellularLocation>
</comment>
<feature type="transmembrane region" description="Helical" evidence="6">
    <location>
        <begin position="319"/>
        <end position="341"/>
    </location>
</feature>
<organism evidence="8 9">
    <name type="scientific">Ectopseudomonas oleovorans</name>
    <name type="common">Pseudomonas oleovorans</name>
    <dbReference type="NCBI Taxonomy" id="301"/>
    <lineage>
        <taxon>Bacteria</taxon>
        <taxon>Pseudomonadati</taxon>
        <taxon>Pseudomonadota</taxon>
        <taxon>Gammaproteobacteria</taxon>
        <taxon>Pseudomonadales</taxon>
        <taxon>Pseudomonadaceae</taxon>
        <taxon>Ectopseudomonas</taxon>
    </lineage>
</organism>
<keyword evidence="4 6" id="KW-0472">Membrane</keyword>
<feature type="transmembrane region" description="Helical" evidence="6">
    <location>
        <begin position="353"/>
        <end position="371"/>
    </location>
</feature>
<feature type="transmembrane region" description="Helical" evidence="6">
    <location>
        <begin position="70"/>
        <end position="88"/>
    </location>
</feature>
<feature type="transmembrane region" description="Helical" evidence="6">
    <location>
        <begin position="100"/>
        <end position="121"/>
    </location>
</feature>
<dbReference type="CDD" id="cd17321">
    <property type="entry name" value="MFS_MMR_MDR_like"/>
    <property type="match status" value="1"/>
</dbReference>
<dbReference type="PROSITE" id="PS50850">
    <property type="entry name" value="MFS"/>
    <property type="match status" value="1"/>
</dbReference>
<dbReference type="PANTHER" id="PTHR42718">
    <property type="entry name" value="MAJOR FACILITATOR SUPERFAMILY MULTIDRUG TRANSPORTER MFSC"/>
    <property type="match status" value="1"/>
</dbReference>
<evidence type="ECO:0000256" key="3">
    <source>
        <dbReference type="ARBA" id="ARBA00022989"/>
    </source>
</evidence>
<evidence type="ECO:0000259" key="7">
    <source>
        <dbReference type="PROSITE" id="PS50850"/>
    </source>
</evidence>
<comment type="caution">
    <text evidence="8">The sequence shown here is derived from an EMBL/GenBank/DDBJ whole genome shotgun (WGS) entry which is preliminary data.</text>
</comment>
<name>A0A3D9E7C9_ECTOL</name>
<keyword evidence="2 6" id="KW-0812">Transmembrane</keyword>
<dbReference type="GO" id="GO:0016020">
    <property type="term" value="C:membrane"/>
    <property type="evidence" value="ECO:0007669"/>
    <property type="project" value="UniProtKB-SubCell"/>
</dbReference>
<feature type="transmembrane region" description="Helical" evidence="6">
    <location>
        <begin position="452"/>
        <end position="471"/>
    </location>
</feature>
<feature type="transmembrane region" description="Helical" evidence="6">
    <location>
        <begin position="188"/>
        <end position="208"/>
    </location>
</feature>
<dbReference type="InterPro" id="IPR011701">
    <property type="entry name" value="MFS"/>
</dbReference>
<feature type="transmembrane region" description="Helical" evidence="6">
    <location>
        <begin position="251"/>
        <end position="270"/>
    </location>
</feature>
<evidence type="ECO:0000313" key="8">
    <source>
        <dbReference type="EMBL" id="REC98983.1"/>
    </source>
</evidence>
<dbReference type="EMBL" id="QRDL01000010">
    <property type="protein sequence ID" value="REC98983.1"/>
    <property type="molecule type" value="Genomic_DNA"/>
</dbReference>
<feature type="domain" description="Major facilitator superfamily (MFS) profile" evidence="7">
    <location>
        <begin position="33"/>
        <end position="476"/>
    </location>
</feature>
<proteinExistence type="predicted"/>
<gene>
    <name evidence="8" type="ORF">DFO60_4778</name>
</gene>
<dbReference type="InterPro" id="IPR020846">
    <property type="entry name" value="MFS_dom"/>
</dbReference>
<keyword evidence="3 6" id="KW-1133">Transmembrane helix</keyword>
<evidence type="ECO:0000256" key="5">
    <source>
        <dbReference type="SAM" id="MobiDB-lite"/>
    </source>
</evidence>
<dbReference type="GO" id="GO:0022857">
    <property type="term" value="F:transmembrane transporter activity"/>
    <property type="evidence" value="ECO:0007669"/>
    <property type="project" value="InterPro"/>
</dbReference>
<feature type="transmembrane region" description="Helical" evidence="6">
    <location>
        <begin position="159"/>
        <end position="182"/>
    </location>
</feature>
<evidence type="ECO:0000256" key="1">
    <source>
        <dbReference type="ARBA" id="ARBA00004141"/>
    </source>
</evidence>
<evidence type="ECO:0000313" key="9">
    <source>
        <dbReference type="Proteomes" id="UP000256988"/>
    </source>
</evidence>
<feature type="transmembrane region" description="Helical" evidence="6">
    <location>
        <begin position="290"/>
        <end position="313"/>
    </location>
</feature>